<evidence type="ECO:0000256" key="1">
    <source>
        <dbReference type="SAM" id="MobiDB-lite"/>
    </source>
</evidence>
<feature type="compositionally biased region" description="Polar residues" evidence="1">
    <location>
        <begin position="239"/>
        <end position="253"/>
    </location>
</feature>
<sequence length="406" mass="45867">MALGDAESIDDCWWKIVVRISARCTRVVARCTNTRSTRHNLLYRAWDYVRHDSSTRGTNGRAGTFTLISPLPNTLTHYIGGGCTPALTKVKVGSLDQSLISLTLPRRRKLRACSEYFRVTTRLWNPEEREIVLSRNVIFGELWKNQSSHIPTPLANETKSNTIHDTEEEEKYTPKTSPSSEKKDYINKAHGCEKIERNGIKKKENSKTVNADAMELGTLLGSYSCVQSLGKPVGRPGSDSGSATCETSPSDASNGIVPTEAPTVADITAVEDDFYENRNAQMREEYNRYLIQQETSYNGRQFERERHGPVCKDDTEYRQSMSLVLVRSMTQHLESRQSLVPGLLRLYSARTRRIFPQHGAARIDDRDNCFHDRPHALLVLSLYSGHAQHRPCIQAIVLIIVILNML</sequence>
<feature type="region of interest" description="Disordered" evidence="1">
    <location>
        <begin position="149"/>
        <end position="183"/>
    </location>
</feature>
<accession>A0A7R9H298</accession>
<reference evidence="2" key="1">
    <citation type="submission" date="2020-11" db="EMBL/GenBank/DDBJ databases">
        <authorList>
            <person name="Tran Van P."/>
        </authorList>
    </citation>
    <scope>NUCLEOTIDE SEQUENCE</scope>
</reference>
<feature type="compositionally biased region" description="Polar residues" evidence="1">
    <location>
        <begin position="149"/>
        <end position="163"/>
    </location>
</feature>
<organism evidence="2">
    <name type="scientific">Timema cristinae</name>
    <name type="common">Walking stick</name>
    <dbReference type="NCBI Taxonomy" id="61476"/>
    <lineage>
        <taxon>Eukaryota</taxon>
        <taxon>Metazoa</taxon>
        <taxon>Ecdysozoa</taxon>
        <taxon>Arthropoda</taxon>
        <taxon>Hexapoda</taxon>
        <taxon>Insecta</taxon>
        <taxon>Pterygota</taxon>
        <taxon>Neoptera</taxon>
        <taxon>Polyneoptera</taxon>
        <taxon>Phasmatodea</taxon>
        <taxon>Timematodea</taxon>
        <taxon>Timematoidea</taxon>
        <taxon>Timematidae</taxon>
        <taxon>Timema</taxon>
    </lineage>
</organism>
<dbReference type="AlphaFoldDB" id="A0A7R9H298"/>
<name>A0A7R9H298_TIMCR</name>
<proteinExistence type="predicted"/>
<feature type="region of interest" description="Disordered" evidence="1">
    <location>
        <begin position="234"/>
        <end position="258"/>
    </location>
</feature>
<evidence type="ECO:0000313" key="2">
    <source>
        <dbReference type="EMBL" id="CAD7405168.1"/>
    </source>
</evidence>
<dbReference type="EMBL" id="OC319360">
    <property type="protein sequence ID" value="CAD7405168.1"/>
    <property type="molecule type" value="Genomic_DNA"/>
</dbReference>
<protein>
    <submittedName>
        <fullName evidence="2">Uncharacterized protein</fullName>
    </submittedName>
</protein>
<gene>
    <name evidence="2" type="ORF">TCEB3V08_LOCUS7867</name>
</gene>